<dbReference type="GO" id="GO:0008270">
    <property type="term" value="F:zinc ion binding"/>
    <property type="evidence" value="ECO:0007669"/>
    <property type="project" value="UniProtKB-KW"/>
</dbReference>
<evidence type="ECO:0000256" key="4">
    <source>
        <dbReference type="PROSITE-ProRule" id="PRU00175"/>
    </source>
</evidence>
<organism evidence="7">
    <name type="scientific">Spodoptera littoralis nuclear polyhedrosis virus</name>
    <name type="common">SlNPV</name>
    <dbReference type="NCBI Taxonomy" id="10456"/>
    <lineage>
        <taxon>Viruses</taxon>
        <taxon>Viruses incertae sedis</taxon>
        <taxon>Naldaviricetes</taxon>
        <taxon>Lefavirales</taxon>
        <taxon>Baculoviridae</taxon>
        <taxon>Alphabaculovirus</taxon>
        <taxon>Alphabaculovirus splittoralis</taxon>
    </lineage>
</organism>
<feature type="compositionally biased region" description="Low complexity" evidence="5">
    <location>
        <begin position="743"/>
        <end position="765"/>
    </location>
</feature>
<feature type="compositionally biased region" description="Low complexity" evidence="5">
    <location>
        <begin position="311"/>
        <end position="324"/>
    </location>
</feature>
<accession>A0A3G4S907</accession>
<keyword evidence="2 4" id="KW-0863">Zinc-finger</keyword>
<organismHost>
    <name type="scientific">Lepidoptera</name>
    <name type="common">moths &amp; butterflies</name>
    <dbReference type="NCBI Taxonomy" id="7088"/>
</organismHost>
<proteinExistence type="predicted"/>
<feature type="compositionally biased region" description="Low complexity" evidence="5">
    <location>
        <begin position="497"/>
        <end position="514"/>
    </location>
</feature>
<dbReference type="SMART" id="SM00184">
    <property type="entry name" value="RING"/>
    <property type="match status" value="1"/>
</dbReference>
<gene>
    <name evidence="7" type="primary">hoar</name>
</gene>
<evidence type="ECO:0000256" key="2">
    <source>
        <dbReference type="ARBA" id="ARBA00022771"/>
    </source>
</evidence>
<name>A0A3G4S907_NPVSL</name>
<evidence type="ECO:0000259" key="6">
    <source>
        <dbReference type="PROSITE" id="PS50089"/>
    </source>
</evidence>
<feature type="region of interest" description="Disordered" evidence="5">
    <location>
        <begin position="686"/>
        <end position="775"/>
    </location>
</feature>
<feature type="domain" description="RING-type" evidence="6">
    <location>
        <begin position="220"/>
        <end position="263"/>
    </location>
</feature>
<dbReference type="CDD" id="cd16449">
    <property type="entry name" value="RING-HC"/>
    <property type="match status" value="1"/>
</dbReference>
<feature type="region of interest" description="Disordered" evidence="5">
    <location>
        <begin position="450"/>
        <end position="533"/>
    </location>
</feature>
<dbReference type="InterPro" id="IPR001841">
    <property type="entry name" value="Znf_RING"/>
</dbReference>
<dbReference type="InterPro" id="IPR017907">
    <property type="entry name" value="Znf_RING_CS"/>
</dbReference>
<evidence type="ECO:0000256" key="1">
    <source>
        <dbReference type="ARBA" id="ARBA00022723"/>
    </source>
</evidence>
<feature type="compositionally biased region" description="Low complexity" evidence="5">
    <location>
        <begin position="688"/>
        <end position="704"/>
    </location>
</feature>
<evidence type="ECO:0000256" key="5">
    <source>
        <dbReference type="SAM" id="MobiDB-lite"/>
    </source>
</evidence>
<dbReference type="PROSITE" id="PS00518">
    <property type="entry name" value="ZF_RING_1"/>
    <property type="match status" value="1"/>
</dbReference>
<dbReference type="PROSITE" id="PS50089">
    <property type="entry name" value="ZF_RING_2"/>
    <property type="match status" value="1"/>
</dbReference>
<feature type="compositionally biased region" description="Pro residues" evidence="5">
    <location>
        <begin position="705"/>
        <end position="723"/>
    </location>
</feature>
<feature type="compositionally biased region" description="Low complexity" evidence="5">
    <location>
        <begin position="417"/>
        <end position="438"/>
    </location>
</feature>
<protein>
    <submittedName>
        <fullName evidence="7">HOAR</fullName>
    </submittedName>
</protein>
<evidence type="ECO:0000313" key="7">
    <source>
        <dbReference type="EMBL" id="AYU75197.1"/>
    </source>
</evidence>
<feature type="region of interest" description="Disordered" evidence="5">
    <location>
        <begin position="311"/>
        <end position="339"/>
    </location>
</feature>
<keyword evidence="1" id="KW-0479">Metal-binding</keyword>
<feature type="region of interest" description="Disordered" evidence="5">
    <location>
        <begin position="390"/>
        <end position="438"/>
    </location>
</feature>
<dbReference type="EMBL" id="MG958660">
    <property type="protein sequence ID" value="AYU75197.1"/>
    <property type="molecule type" value="Genomic_DNA"/>
</dbReference>
<reference evidence="7" key="1">
    <citation type="submission" date="2018-02" db="EMBL/GenBank/DDBJ databases">
        <title>Genome analyses of the Tunisian isolate of Spodoptera littoralis#nucleopolyhedrovirus SpliNPV-Tun2 and biological activity identification.</title>
        <authorList>
            <person name="Ben Tiba S."/>
            <person name="Wennmann J.T."/>
            <person name="Laarif A."/>
            <person name="Larem A."/>
            <person name="Fattouch S."/>
            <person name="Jehle J.A."/>
        </authorList>
    </citation>
    <scope>NUCLEOTIDE SEQUENCE</scope>
    <source>
        <strain evidence="7">SpliNPV-Tun2</strain>
    </source>
</reference>
<keyword evidence="3" id="KW-0862">Zinc</keyword>
<dbReference type="SUPFAM" id="SSF57850">
    <property type="entry name" value="RING/U-box"/>
    <property type="match status" value="1"/>
</dbReference>
<sequence>MMSNYYIAFEESKSMQCINVFLVPATNKVQQRNNRVGHLDLQSNTFRFNVTKTQYNVYSDALVQFKQNMCRVPFDVKLNKKLNDLLTDMTRFKLVEILLVKMDELLRSHERTTYDDSEYYRLVRKFLQIVETAQSHKEITIAATELGITLMEKCKYQNLNFYTNFLCSESIHNEVYIMKDKLRPAILNARQVLEAKINLSINELKSVIILYQLRVDAILCESCNEKSASQLMTCGHRFCVDCIYEKIVEEIKEHVNYSCIICEKMNYFVSLNVGPMNEFMSDFYNQLRGATNNAAKKIGILADDVDDSGVATAASDSSSAVSTKAKSRKRSASTATAKSLKSRKLSRSIPITPAIVYSSDDDDDDDDKVRPDTISVVNIDKLKSNTNCSVQLNSDESTDYDADDDDNIPPNQEAFINNNNNNTEKSPPESAAESEPPQIAPVFEPFEYLDYLPDYEPPPTLQPEPETSETHEAAESESTTEPESATEPETLHEAESESTTTEPPPQAESESATESPPPPQSESSSQSDEPLRYDDSCVVPYKEPVVVDDNDVVIKKEIISDPDVIDQYYKTKFDQTVTINNDDDDDDDDDIEFVSCKDKDGKDMDVRDIKLHKGFECLYRLPGTNEFQSIIMEKVMIKDENNGTNGVPALFDSIDRYMCQARNIHYTRRIERRRGIDENIIMNELQRKQQPASPQPPSTSAASPQPKPPSTSTPPQPPSPQPPSTSAASPQPKPKQPKPRQPKPAGAASSISKSKSTIAASSISKSKSKSKYRQATISECNTTRLYPDGKVKFLTQ</sequence>
<evidence type="ECO:0000256" key="3">
    <source>
        <dbReference type="ARBA" id="ARBA00022833"/>
    </source>
</evidence>
<feature type="compositionally biased region" description="Acidic residues" evidence="5">
    <location>
        <begin position="396"/>
        <end position="407"/>
    </location>
</feature>